<dbReference type="InterPro" id="IPR011009">
    <property type="entry name" value="Kinase-like_dom_sf"/>
</dbReference>
<dbReference type="Pfam" id="PF00069">
    <property type="entry name" value="Pkinase"/>
    <property type="match status" value="1"/>
</dbReference>
<gene>
    <name evidence="3" type="ORF">BU26DRAFT_557800</name>
</gene>
<dbReference type="GO" id="GO:0004674">
    <property type="term" value="F:protein serine/threonine kinase activity"/>
    <property type="evidence" value="ECO:0007669"/>
    <property type="project" value="TreeGrafter"/>
</dbReference>
<organism evidence="3 4">
    <name type="scientific">Trematosphaeria pertusa</name>
    <dbReference type="NCBI Taxonomy" id="390896"/>
    <lineage>
        <taxon>Eukaryota</taxon>
        <taxon>Fungi</taxon>
        <taxon>Dikarya</taxon>
        <taxon>Ascomycota</taxon>
        <taxon>Pezizomycotina</taxon>
        <taxon>Dothideomycetes</taxon>
        <taxon>Pleosporomycetidae</taxon>
        <taxon>Pleosporales</taxon>
        <taxon>Massarineae</taxon>
        <taxon>Trematosphaeriaceae</taxon>
        <taxon>Trematosphaeria</taxon>
    </lineage>
</organism>
<accession>A0A6A6J4D6</accession>
<dbReference type="AlphaFoldDB" id="A0A6A6J4D6"/>
<dbReference type="CDD" id="cd00180">
    <property type="entry name" value="PKc"/>
    <property type="match status" value="1"/>
</dbReference>
<evidence type="ECO:0000256" key="1">
    <source>
        <dbReference type="SAM" id="MobiDB-lite"/>
    </source>
</evidence>
<reference evidence="3" key="1">
    <citation type="journal article" date="2020" name="Stud. Mycol.">
        <title>101 Dothideomycetes genomes: a test case for predicting lifestyles and emergence of pathogens.</title>
        <authorList>
            <person name="Haridas S."/>
            <person name="Albert R."/>
            <person name="Binder M."/>
            <person name="Bloem J."/>
            <person name="Labutti K."/>
            <person name="Salamov A."/>
            <person name="Andreopoulos B."/>
            <person name="Baker S."/>
            <person name="Barry K."/>
            <person name="Bills G."/>
            <person name="Bluhm B."/>
            <person name="Cannon C."/>
            <person name="Castanera R."/>
            <person name="Culley D."/>
            <person name="Daum C."/>
            <person name="Ezra D."/>
            <person name="Gonzalez J."/>
            <person name="Henrissat B."/>
            <person name="Kuo A."/>
            <person name="Liang C."/>
            <person name="Lipzen A."/>
            <person name="Lutzoni F."/>
            <person name="Magnuson J."/>
            <person name="Mondo S."/>
            <person name="Nolan M."/>
            <person name="Ohm R."/>
            <person name="Pangilinan J."/>
            <person name="Park H.-J."/>
            <person name="Ramirez L."/>
            <person name="Alfaro M."/>
            <person name="Sun H."/>
            <person name="Tritt A."/>
            <person name="Yoshinaga Y."/>
            <person name="Zwiers L.-H."/>
            <person name="Turgeon B."/>
            <person name="Goodwin S."/>
            <person name="Spatafora J."/>
            <person name="Crous P."/>
            <person name="Grigoriev I."/>
        </authorList>
    </citation>
    <scope>NUCLEOTIDE SEQUENCE</scope>
    <source>
        <strain evidence="3">CBS 122368</strain>
    </source>
</reference>
<dbReference type="PROSITE" id="PS50011">
    <property type="entry name" value="PROTEIN_KINASE_DOM"/>
    <property type="match status" value="1"/>
</dbReference>
<evidence type="ECO:0000313" key="4">
    <source>
        <dbReference type="Proteomes" id="UP000800094"/>
    </source>
</evidence>
<dbReference type="SMART" id="SM00220">
    <property type="entry name" value="S_TKc"/>
    <property type="match status" value="1"/>
</dbReference>
<dbReference type="Proteomes" id="UP000800094">
    <property type="component" value="Unassembled WGS sequence"/>
</dbReference>
<protein>
    <submittedName>
        <fullName evidence="3">Kinase-like protein</fullName>
    </submittedName>
</protein>
<dbReference type="InterPro" id="IPR000719">
    <property type="entry name" value="Prot_kinase_dom"/>
</dbReference>
<dbReference type="PANTHER" id="PTHR24359">
    <property type="entry name" value="SERINE/THREONINE-PROTEIN KINASE SBK1"/>
    <property type="match status" value="1"/>
</dbReference>
<dbReference type="PANTHER" id="PTHR24359:SF37">
    <property type="entry name" value="PROTEIN KINASE DOMAIN-CONTAINING PROTEIN"/>
    <property type="match status" value="1"/>
</dbReference>
<keyword evidence="4" id="KW-1185">Reference proteome</keyword>
<keyword evidence="3" id="KW-0808">Transferase</keyword>
<dbReference type="GeneID" id="54585829"/>
<dbReference type="SUPFAM" id="SSF56112">
    <property type="entry name" value="Protein kinase-like (PK-like)"/>
    <property type="match status" value="1"/>
</dbReference>
<feature type="domain" description="Protein kinase" evidence="2">
    <location>
        <begin position="161"/>
        <end position="442"/>
    </location>
</feature>
<dbReference type="Gene3D" id="1.10.510.10">
    <property type="entry name" value="Transferase(Phosphotransferase) domain 1"/>
    <property type="match status" value="1"/>
</dbReference>
<feature type="compositionally biased region" description="Polar residues" evidence="1">
    <location>
        <begin position="433"/>
        <end position="442"/>
    </location>
</feature>
<keyword evidence="3" id="KW-0418">Kinase</keyword>
<dbReference type="OrthoDB" id="248923at2759"/>
<dbReference type="RefSeq" id="XP_033691347.1">
    <property type="nucleotide sequence ID" value="XM_033832499.1"/>
</dbReference>
<dbReference type="GO" id="GO:0005524">
    <property type="term" value="F:ATP binding"/>
    <property type="evidence" value="ECO:0007669"/>
    <property type="project" value="InterPro"/>
</dbReference>
<name>A0A6A6J4D6_9PLEO</name>
<evidence type="ECO:0000259" key="2">
    <source>
        <dbReference type="PROSITE" id="PS50011"/>
    </source>
</evidence>
<feature type="region of interest" description="Disordered" evidence="1">
    <location>
        <begin position="423"/>
        <end position="442"/>
    </location>
</feature>
<evidence type="ECO:0000313" key="3">
    <source>
        <dbReference type="EMBL" id="KAF2256343.1"/>
    </source>
</evidence>
<dbReference type="EMBL" id="ML987189">
    <property type="protein sequence ID" value="KAF2256343.1"/>
    <property type="molecule type" value="Genomic_DNA"/>
</dbReference>
<proteinExistence type="predicted"/>
<sequence>MPFTLDKTDLAVQKTSKHISGCVQNLMLNGSAQRYLWQSTINEIPTENNVQMLVDQDKSIRYLDPEARKAFTKRVVEHAKKLFIIVAASDIDNRMDFLRELLDHGITDNSLPFTQDDCLATRHHKRWADHILPLQGLVLAPFLSEATYNTSVRAEAPLLFQSEGNTIGEGAGGEVYPIRIDSQNYDFPNAPLAPSVGPFSQQFALKIIKEEKYAKREEKFLIAIKDVRNDHLLRTYAAFWFDGEYYLISDLADSGDAEKFMERNLNGGIQGVFTRQWLEGQMLGLAKALRAIHTPKERHTGYIHDVKPANILVFGSHDNQFRLTDWGCAKVSEHKCPSHRSGFWGNETYNPPETENSGRTSRPHDLWALGCTYLEFLIWFLEDWEALEVFRKSLRDRSQDEAFWEGNGTSKSVKPPVLEKIGTPRTRFRGGEHTSTSSIRDC</sequence>